<name>A0ABW4RYQ1_9ACTN</name>
<evidence type="ECO:0000313" key="9">
    <source>
        <dbReference type="EMBL" id="MFD1891426.1"/>
    </source>
</evidence>
<reference evidence="10" key="1">
    <citation type="journal article" date="2019" name="Int. J. Syst. Evol. Microbiol.">
        <title>The Global Catalogue of Microorganisms (GCM) 10K type strain sequencing project: providing services to taxonomists for standard genome sequencing and annotation.</title>
        <authorList>
            <consortium name="The Broad Institute Genomics Platform"/>
            <consortium name="The Broad Institute Genome Sequencing Center for Infectious Disease"/>
            <person name="Wu L."/>
            <person name="Ma J."/>
        </authorList>
    </citation>
    <scope>NUCLEOTIDE SEQUENCE [LARGE SCALE GENOMIC DNA]</scope>
    <source>
        <strain evidence="10">CAIM 431</strain>
    </source>
</reference>
<keyword evidence="6 7" id="KW-0472">Membrane</keyword>
<dbReference type="RefSeq" id="WP_343875938.1">
    <property type="nucleotide sequence ID" value="NZ_BAAAIX010000034.1"/>
</dbReference>
<comment type="caution">
    <text evidence="9">The sequence shown here is derived from an EMBL/GenBank/DDBJ whole genome shotgun (WGS) entry which is preliminary data.</text>
</comment>
<keyword evidence="3" id="KW-1003">Cell membrane</keyword>
<sequence length="200" mass="20834">MVDLLGVFAFALSGGLAGVRRHFDIFGILVLAVVTALGGGMMRDVLLGITPPRGISDLPLIATALAGGLVTFWFSGTLDRARRTILVADALGLGAFAVTGAMTAIQTGHPGIEAIAVGTLTAVGGGVLRDVLSGTVPSVFTRDLYALPALLGAVLTDVAARLHLLDPVVQWVLVLLVFGLRLAALKLHWQAPTPRRLERD</sequence>
<proteinExistence type="inferred from homology"/>
<dbReference type="InterPro" id="IPR005115">
    <property type="entry name" value="Gly_transporter"/>
</dbReference>
<evidence type="ECO:0000256" key="3">
    <source>
        <dbReference type="ARBA" id="ARBA00022475"/>
    </source>
</evidence>
<feature type="transmembrane region" description="Helical" evidence="7">
    <location>
        <begin position="23"/>
        <end position="42"/>
    </location>
</feature>
<accession>A0ABW4RYQ1</accession>
<evidence type="ECO:0000256" key="6">
    <source>
        <dbReference type="ARBA" id="ARBA00023136"/>
    </source>
</evidence>
<dbReference type="Pfam" id="PF03458">
    <property type="entry name" value="Gly_transporter"/>
    <property type="match status" value="2"/>
</dbReference>
<evidence type="ECO:0000256" key="1">
    <source>
        <dbReference type="ARBA" id="ARBA00004651"/>
    </source>
</evidence>
<feature type="domain" description="Glycine transporter" evidence="8">
    <location>
        <begin position="2"/>
        <end position="74"/>
    </location>
</feature>
<protein>
    <submittedName>
        <fullName evidence="9">Trimeric intracellular cation channel family protein</fullName>
    </submittedName>
</protein>
<feature type="transmembrane region" description="Helical" evidence="7">
    <location>
        <begin position="168"/>
        <end position="189"/>
    </location>
</feature>
<evidence type="ECO:0000256" key="5">
    <source>
        <dbReference type="ARBA" id="ARBA00022989"/>
    </source>
</evidence>
<feature type="transmembrane region" description="Helical" evidence="7">
    <location>
        <begin position="54"/>
        <end position="74"/>
    </location>
</feature>
<keyword evidence="4 7" id="KW-0812">Transmembrane</keyword>
<evidence type="ECO:0000256" key="4">
    <source>
        <dbReference type="ARBA" id="ARBA00022692"/>
    </source>
</evidence>
<dbReference type="PANTHER" id="PTHR30506:SF3">
    <property type="entry name" value="UPF0126 INNER MEMBRANE PROTEIN YADS-RELATED"/>
    <property type="match status" value="1"/>
</dbReference>
<feature type="domain" description="Glycine transporter" evidence="8">
    <location>
        <begin position="87"/>
        <end position="156"/>
    </location>
</feature>
<dbReference type="PANTHER" id="PTHR30506">
    <property type="entry name" value="INNER MEMBRANE PROTEIN"/>
    <property type="match status" value="1"/>
</dbReference>
<evidence type="ECO:0000256" key="7">
    <source>
        <dbReference type="SAM" id="Phobius"/>
    </source>
</evidence>
<gene>
    <name evidence="9" type="ORF">ACFSCS_14725</name>
</gene>
<dbReference type="Proteomes" id="UP001597326">
    <property type="component" value="Unassembled WGS sequence"/>
</dbReference>
<evidence type="ECO:0000256" key="2">
    <source>
        <dbReference type="ARBA" id="ARBA00008193"/>
    </source>
</evidence>
<organism evidence="9 10">
    <name type="scientific">Luteococcus peritonei</name>
    <dbReference type="NCBI Taxonomy" id="88874"/>
    <lineage>
        <taxon>Bacteria</taxon>
        <taxon>Bacillati</taxon>
        <taxon>Actinomycetota</taxon>
        <taxon>Actinomycetes</taxon>
        <taxon>Propionibacteriales</taxon>
        <taxon>Propionibacteriaceae</taxon>
        <taxon>Luteococcus</taxon>
    </lineage>
</organism>
<keyword evidence="10" id="KW-1185">Reference proteome</keyword>
<comment type="similarity">
    <text evidence="2">Belongs to the UPF0126 family.</text>
</comment>
<feature type="transmembrane region" description="Helical" evidence="7">
    <location>
        <begin position="86"/>
        <end position="105"/>
    </location>
</feature>
<comment type="subcellular location">
    <subcellularLocation>
        <location evidence="1">Cell membrane</location>
        <topology evidence="1">Multi-pass membrane protein</topology>
    </subcellularLocation>
</comment>
<evidence type="ECO:0000313" key="10">
    <source>
        <dbReference type="Proteomes" id="UP001597326"/>
    </source>
</evidence>
<dbReference type="EMBL" id="JBHUFZ010000033">
    <property type="protein sequence ID" value="MFD1891426.1"/>
    <property type="molecule type" value="Genomic_DNA"/>
</dbReference>
<keyword evidence="5 7" id="KW-1133">Transmembrane helix</keyword>
<evidence type="ECO:0000259" key="8">
    <source>
        <dbReference type="Pfam" id="PF03458"/>
    </source>
</evidence>